<keyword evidence="2" id="KW-1185">Reference proteome</keyword>
<evidence type="ECO:0000313" key="2">
    <source>
        <dbReference type="Proteomes" id="UP001341840"/>
    </source>
</evidence>
<dbReference type="EMBL" id="JASCZI010105811">
    <property type="protein sequence ID" value="MED6154790.1"/>
    <property type="molecule type" value="Genomic_DNA"/>
</dbReference>
<gene>
    <name evidence="1" type="ORF">PIB30_115992</name>
</gene>
<feature type="non-terminal residue" evidence="1">
    <location>
        <position position="1"/>
    </location>
</feature>
<comment type="caution">
    <text evidence="1">The sequence shown here is derived from an EMBL/GenBank/DDBJ whole genome shotgun (WGS) entry which is preliminary data.</text>
</comment>
<proteinExistence type="predicted"/>
<name>A0ABU6U2X9_9FABA</name>
<sequence length="66" mass="7012">GCGRDLVQVRKSCCVSDATRQYTGGVEVRNSAQHCGCRCNASETSGLSAVESFSAEPVQVQDFLGR</sequence>
<evidence type="ECO:0000313" key="1">
    <source>
        <dbReference type="EMBL" id="MED6154790.1"/>
    </source>
</evidence>
<accession>A0ABU6U2X9</accession>
<protein>
    <submittedName>
        <fullName evidence="1">Uncharacterized protein</fullName>
    </submittedName>
</protein>
<dbReference type="Proteomes" id="UP001341840">
    <property type="component" value="Unassembled WGS sequence"/>
</dbReference>
<reference evidence="1 2" key="1">
    <citation type="journal article" date="2023" name="Plants (Basel)">
        <title>Bridging the Gap: Combining Genomics and Transcriptomics Approaches to Understand Stylosanthes scabra, an Orphan Legume from the Brazilian Caatinga.</title>
        <authorList>
            <person name="Ferreira-Neto J.R.C."/>
            <person name="da Silva M.D."/>
            <person name="Binneck E."/>
            <person name="de Melo N.F."/>
            <person name="da Silva R.H."/>
            <person name="de Melo A.L.T.M."/>
            <person name="Pandolfi V."/>
            <person name="Bustamante F.O."/>
            <person name="Brasileiro-Vidal A.C."/>
            <person name="Benko-Iseppon A.M."/>
        </authorList>
    </citation>
    <scope>NUCLEOTIDE SEQUENCE [LARGE SCALE GENOMIC DNA]</scope>
    <source>
        <tissue evidence="1">Leaves</tissue>
    </source>
</reference>
<organism evidence="1 2">
    <name type="scientific">Stylosanthes scabra</name>
    <dbReference type="NCBI Taxonomy" id="79078"/>
    <lineage>
        <taxon>Eukaryota</taxon>
        <taxon>Viridiplantae</taxon>
        <taxon>Streptophyta</taxon>
        <taxon>Embryophyta</taxon>
        <taxon>Tracheophyta</taxon>
        <taxon>Spermatophyta</taxon>
        <taxon>Magnoliopsida</taxon>
        <taxon>eudicotyledons</taxon>
        <taxon>Gunneridae</taxon>
        <taxon>Pentapetalae</taxon>
        <taxon>rosids</taxon>
        <taxon>fabids</taxon>
        <taxon>Fabales</taxon>
        <taxon>Fabaceae</taxon>
        <taxon>Papilionoideae</taxon>
        <taxon>50 kb inversion clade</taxon>
        <taxon>dalbergioids sensu lato</taxon>
        <taxon>Dalbergieae</taxon>
        <taxon>Pterocarpus clade</taxon>
        <taxon>Stylosanthes</taxon>
    </lineage>
</organism>